<gene>
    <name evidence="1" type="ORF">HND93_27425</name>
</gene>
<sequence length="89" mass="9923">MTNSDILGKPDLLLRMATDILAEQRRQADRMERQSDQIAGLRVEVARIDGRITGMPTARDFGRLEGRVAEMSERLPTMIGYAPPKPAAE</sequence>
<evidence type="ECO:0000313" key="2">
    <source>
        <dbReference type="Proteomes" id="UP000584642"/>
    </source>
</evidence>
<evidence type="ECO:0000313" key="1">
    <source>
        <dbReference type="EMBL" id="NYZ23448.1"/>
    </source>
</evidence>
<organism evidence="1 2">
    <name type="scientific">Azospirillum oleiclasticum</name>
    <dbReference type="NCBI Taxonomy" id="2735135"/>
    <lineage>
        <taxon>Bacteria</taxon>
        <taxon>Pseudomonadati</taxon>
        <taxon>Pseudomonadota</taxon>
        <taxon>Alphaproteobacteria</taxon>
        <taxon>Rhodospirillales</taxon>
        <taxon>Azospirillaceae</taxon>
        <taxon>Azospirillum</taxon>
    </lineage>
</organism>
<dbReference type="Proteomes" id="UP000584642">
    <property type="component" value="Unassembled WGS sequence"/>
</dbReference>
<accession>A0ABX2TK15</accession>
<protein>
    <submittedName>
        <fullName evidence="1">Uncharacterized protein</fullName>
    </submittedName>
</protein>
<comment type="caution">
    <text evidence="1">The sequence shown here is derived from an EMBL/GenBank/DDBJ whole genome shotgun (WGS) entry which is preliminary data.</text>
</comment>
<keyword evidence="2" id="KW-1185">Reference proteome</keyword>
<dbReference type="EMBL" id="JABFDB010000027">
    <property type="protein sequence ID" value="NYZ23448.1"/>
    <property type="molecule type" value="Genomic_DNA"/>
</dbReference>
<name>A0ABX2TK15_9PROT</name>
<reference evidence="1 2" key="1">
    <citation type="submission" date="2020-05" db="EMBL/GenBank/DDBJ databases">
        <title>Azospirillum oleiclasticum sp. nov, a nitrogen-fixing and heavy crude oil-emulsifying bacterium isolated from the crude oil of Yumen Oilfield.</title>
        <authorList>
            <person name="Wu D."/>
            <person name="Cai M."/>
            <person name="Zhang X."/>
        </authorList>
    </citation>
    <scope>NUCLEOTIDE SEQUENCE [LARGE SCALE GENOMIC DNA]</scope>
    <source>
        <strain evidence="1 2">ROY-1-1-2</strain>
    </source>
</reference>
<proteinExistence type="predicted"/>
<dbReference type="RefSeq" id="WP_180285222.1">
    <property type="nucleotide sequence ID" value="NZ_JABFDB010000027.1"/>
</dbReference>